<keyword evidence="16" id="KW-0325">Glycoprotein</keyword>
<sequence>MTDTFGPRITGSDALEKSIDWVIRKLKADNLSVTTEEVVVDYWQRHQESLHFLSPTRGPVPMHILGLGYSVSTPDPINGLEAEVIVVHSKDELEQLGQRDEVRGKIVLWNNPFTSYTENALYRAFGAVWAQGHGAVASLVRSVTPFSLQTPHTGVAEIARIPMAAISVEDADLLERSLNRHKQDPETFPEWPKVKLIMGASTELESKISRNIIIELKGREKPEEIVVVGGHIDSWDVGSGAVDDGAGCFIAWETLRQLSRLERPPRRTVRVVFWTAEENTSAGGVVYARNHPEKDSSRHVFAFESDTGVFDPYGISFAPGTAKDGKKRDSAEFLTAAGEYFMGRREDLGYPGAGRHVLPNPFGADIEPLCKRGVACAEFVPADPFPLPYSTSPYAIKYGTGNRHHEDDMQSMVKDHNNGKEYNPFHNYDYQNNNSKKHHHHRSRSSNIHDKYRRPVDTGYFYYHHSEADSMGAFTPDQLKRSAAVMAIWTYIAAESPIEF</sequence>
<evidence type="ECO:0000256" key="19">
    <source>
        <dbReference type="RuleBase" id="RU361240"/>
    </source>
</evidence>
<keyword evidence="8 19" id="KW-0479">Metal-binding</keyword>
<dbReference type="InterPro" id="IPR007484">
    <property type="entry name" value="Peptidase_M28"/>
</dbReference>
<dbReference type="RefSeq" id="XP_021881709.1">
    <property type="nucleotide sequence ID" value="XM_022026540.1"/>
</dbReference>
<keyword evidence="12 19" id="KW-0862">Zinc</keyword>
<dbReference type="GO" id="GO:0070573">
    <property type="term" value="F:metallodipeptidase activity"/>
    <property type="evidence" value="ECO:0007669"/>
    <property type="project" value="InterPro"/>
</dbReference>
<dbReference type="Proteomes" id="UP000193648">
    <property type="component" value="Unassembled WGS sequence"/>
</dbReference>
<keyword evidence="7 19" id="KW-0645">Protease</keyword>
<evidence type="ECO:0000256" key="11">
    <source>
        <dbReference type="ARBA" id="ARBA00022824"/>
    </source>
</evidence>
<dbReference type="EC" id="3.4.-.-" evidence="19"/>
<dbReference type="GO" id="GO:0004180">
    <property type="term" value="F:carboxypeptidase activity"/>
    <property type="evidence" value="ECO:0007669"/>
    <property type="project" value="UniProtKB-KW"/>
</dbReference>
<evidence type="ECO:0000256" key="10">
    <source>
        <dbReference type="ARBA" id="ARBA00022801"/>
    </source>
</evidence>
<dbReference type="GO" id="GO:0005794">
    <property type="term" value="C:Golgi apparatus"/>
    <property type="evidence" value="ECO:0007669"/>
    <property type="project" value="UniProtKB-SubCell"/>
</dbReference>
<evidence type="ECO:0000256" key="16">
    <source>
        <dbReference type="ARBA" id="ARBA00023180"/>
    </source>
</evidence>
<evidence type="ECO:0000256" key="4">
    <source>
        <dbReference type="ARBA" id="ARBA00004613"/>
    </source>
</evidence>
<keyword evidence="22" id="KW-1185">Reference proteome</keyword>
<evidence type="ECO:0000256" key="9">
    <source>
        <dbReference type="ARBA" id="ARBA00022729"/>
    </source>
</evidence>
<evidence type="ECO:0000256" key="15">
    <source>
        <dbReference type="ARBA" id="ARBA00023145"/>
    </source>
</evidence>
<comment type="subunit">
    <text evidence="18">Homodimer. The monomeric form is inactive while the homodimer is active.</text>
</comment>
<keyword evidence="10 19" id="KW-0378">Hydrolase</keyword>
<accession>A0A1Y2GQB4</accession>
<dbReference type="PANTHER" id="PTHR12053">
    <property type="entry name" value="PROTEASE FAMILY M28 PLASMA GLUTAMATE CARBOXYPEPTIDASE-RELATED"/>
    <property type="match status" value="1"/>
</dbReference>
<keyword evidence="17" id="KW-0458">Lysosome</keyword>
<evidence type="ECO:0000256" key="18">
    <source>
        <dbReference type="ARBA" id="ARBA00025833"/>
    </source>
</evidence>
<reference evidence="21 22" key="1">
    <citation type="submission" date="2016-07" db="EMBL/GenBank/DDBJ databases">
        <title>Pervasive Adenine N6-methylation of Active Genes in Fungi.</title>
        <authorList>
            <consortium name="DOE Joint Genome Institute"/>
            <person name="Mondo S.J."/>
            <person name="Dannebaum R.O."/>
            <person name="Kuo R.C."/>
            <person name="Labutti K."/>
            <person name="Haridas S."/>
            <person name="Kuo A."/>
            <person name="Salamov A."/>
            <person name="Ahrendt S.R."/>
            <person name="Lipzen A."/>
            <person name="Sullivan W."/>
            <person name="Andreopoulos W.B."/>
            <person name="Clum A."/>
            <person name="Lindquist E."/>
            <person name="Daum C."/>
            <person name="Ramamoorthy G.K."/>
            <person name="Gryganskyi A."/>
            <person name="Culley D."/>
            <person name="Magnuson J.K."/>
            <person name="James T.Y."/>
            <person name="O'Malley M.A."/>
            <person name="Stajich J.E."/>
            <person name="Spatafora J.W."/>
            <person name="Visel A."/>
            <person name="Grigoriev I.V."/>
        </authorList>
    </citation>
    <scope>NUCLEOTIDE SEQUENCE [LARGE SCALE GENOMIC DNA]</scope>
    <source>
        <strain evidence="21 22">NRRL 3116</strain>
    </source>
</reference>
<dbReference type="STRING" id="64571.A0A1Y2GQB4"/>
<proteinExistence type="inferred from homology"/>
<protein>
    <recommendedName>
        <fullName evidence="19">Peptide hydrolase</fullName>
        <ecNumber evidence="19">3.4.-.-</ecNumber>
    </recommendedName>
</protein>
<gene>
    <name evidence="21" type="ORF">BCR41DRAFT_370541</name>
</gene>
<keyword evidence="13" id="KW-0333">Golgi apparatus</keyword>
<keyword evidence="15" id="KW-0865">Zymogen</keyword>
<dbReference type="EMBL" id="MCFF01000017">
    <property type="protein sequence ID" value="ORZ16774.1"/>
    <property type="molecule type" value="Genomic_DNA"/>
</dbReference>
<evidence type="ECO:0000313" key="21">
    <source>
        <dbReference type="EMBL" id="ORZ16774.1"/>
    </source>
</evidence>
<dbReference type="Pfam" id="PF04389">
    <property type="entry name" value="Peptidase_M28"/>
    <property type="match status" value="1"/>
</dbReference>
<evidence type="ECO:0000256" key="2">
    <source>
        <dbReference type="ARBA" id="ARBA00004371"/>
    </source>
</evidence>
<dbReference type="AlphaFoldDB" id="A0A1Y2GQB4"/>
<organism evidence="21 22">
    <name type="scientific">Lobosporangium transversale</name>
    <dbReference type="NCBI Taxonomy" id="64571"/>
    <lineage>
        <taxon>Eukaryota</taxon>
        <taxon>Fungi</taxon>
        <taxon>Fungi incertae sedis</taxon>
        <taxon>Mucoromycota</taxon>
        <taxon>Mortierellomycotina</taxon>
        <taxon>Mortierellomycetes</taxon>
        <taxon>Mortierellales</taxon>
        <taxon>Mortierellaceae</taxon>
        <taxon>Lobosporangium</taxon>
    </lineage>
</organism>
<evidence type="ECO:0000259" key="20">
    <source>
        <dbReference type="Pfam" id="PF04389"/>
    </source>
</evidence>
<comment type="caution">
    <text evidence="21">The sequence shown here is derived from an EMBL/GenBank/DDBJ whole genome shotgun (WGS) entry which is preliminary data.</text>
</comment>
<dbReference type="OrthoDB" id="10013407at2759"/>
<evidence type="ECO:0000256" key="14">
    <source>
        <dbReference type="ARBA" id="ARBA00023049"/>
    </source>
</evidence>
<keyword evidence="14" id="KW-0482">Metalloprotease</keyword>
<keyword evidence="9" id="KW-0732">Signal</keyword>
<evidence type="ECO:0000256" key="3">
    <source>
        <dbReference type="ARBA" id="ARBA00004555"/>
    </source>
</evidence>
<dbReference type="GO" id="GO:0005615">
    <property type="term" value="C:extracellular space"/>
    <property type="evidence" value="ECO:0007669"/>
    <property type="project" value="TreeGrafter"/>
</dbReference>
<evidence type="ECO:0000256" key="5">
    <source>
        <dbReference type="ARBA" id="ARBA00022525"/>
    </source>
</evidence>
<dbReference type="GO" id="GO:0005783">
    <property type="term" value="C:endoplasmic reticulum"/>
    <property type="evidence" value="ECO:0007669"/>
    <property type="project" value="UniProtKB-SubCell"/>
</dbReference>
<dbReference type="InterPro" id="IPR039866">
    <property type="entry name" value="CPQ"/>
</dbReference>
<evidence type="ECO:0000256" key="6">
    <source>
        <dbReference type="ARBA" id="ARBA00022645"/>
    </source>
</evidence>
<feature type="domain" description="Peptidase M28" evidence="20">
    <location>
        <begin position="211"/>
        <end position="454"/>
    </location>
</feature>
<evidence type="ECO:0000256" key="1">
    <source>
        <dbReference type="ARBA" id="ARBA00004240"/>
    </source>
</evidence>
<dbReference type="PANTHER" id="PTHR12053:SF3">
    <property type="entry name" value="CARBOXYPEPTIDASE Q"/>
    <property type="match status" value="1"/>
</dbReference>
<dbReference type="InParanoid" id="A0A1Y2GQB4"/>
<dbReference type="GO" id="GO:0043171">
    <property type="term" value="P:peptide catabolic process"/>
    <property type="evidence" value="ECO:0007669"/>
    <property type="project" value="TreeGrafter"/>
</dbReference>
<comment type="subcellular location">
    <subcellularLocation>
        <location evidence="1">Endoplasmic reticulum</location>
    </subcellularLocation>
    <subcellularLocation>
        <location evidence="3">Golgi apparatus</location>
    </subcellularLocation>
    <subcellularLocation>
        <location evidence="2">Lysosome</location>
    </subcellularLocation>
    <subcellularLocation>
        <location evidence="4">Secreted</location>
    </subcellularLocation>
</comment>
<comment type="similarity">
    <text evidence="19">Belongs to the peptidase M28 family.</text>
</comment>
<evidence type="ECO:0000256" key="13">
    <source>
        <dbReference type="ARBA" id="ARBA00023034"/>
    </source>
</evidence>
<keyword evidence="6" id="KW-0121">Carboxypeptidase</keyword>
<dbReference type="GO" id="GO:0046872">
    <property type="term" value="F:metal ion binding"/>
    <property type="evidence" value="ECO:0007669"/>
    <property type="project" value="UniProtKB-KW"/>
</dbReference>
<evidence type="ECO:0000313" key="22">
    <source>
        <dbReference type="Proteomes" id="UP000193648"/>
    </source>
</evidence>
<dbReference type="GeneID" id="33568383"/>
<keyword evidence="5" id="KW-0964">Secreted</keyword>
<evidence type="ECO:0000256" key="7">
    <source>
        <dbReference type="ARBA" id="ARBA00022670"/>
    </source>
</evidence>
<dbReference type="SUPFAM" id="SSF53187">
    <property type="entry name" value="Zn-dependent exopeptidases"/>
    <property type="match status" value="1"/>
</dbReference>
<keyword evidence="11" id="KW-0256">Endoplasmic reticulum</keyword>
<name>A0A1Y2GQB4_9FUNG</name>
<evidence type="ECO:0000256" key="17">
    <source>
        <dbReference type="ARBA" id="ARBA00023228"/>
    </source>
</evidence>
<evidence type="ECO:0000256" key="12">
    <source>
        <dbReference type="ARBA" id="ARBA00022833"/>
    </source>
</evidence>
<evidence type="ECO:0000256" key="8">
    <source>
        <dbReference type="ARBA" id="ARBA00022723"/>
    </source>
</evidence>
<dbReference type="Gene3D" id="3.40.630.10">
    <property type="entry name" value="Zn peptidases"/>
    <property type="match status" value="1"/>
</dbReference>
<dbReference type="GO" id="GO:0006508">
    <property type="term" value="P:proteolysis"/>
    <property type="evidence" value="ECO:0007669"/>
    <property type="project" value="UniProtKB-KW"/>
</dbReference>
<dbReference type="Gene3D" id="3.50.30.30">
    <property type="match status" value="1"/>
</dbReference>